<comment type="cofactor">
    <cofactor evidence="1">
        <name>Mn(2+)</name>
        <dbReference type="ChEBI" id="CHEBI:29035"/>
    </cofactor>
</comment>
<evidence type="ECO:0000259" key="3">
    <source>
        <dbReference type="PROSITE" id="PS51746"/>
    </source>
</evidence>
<accession>A0A0C9SXZ4</accession>
<dbReference type="InterPro" id="IPR039123">
    <property type="entry name" value="PPTC7"/>
</dbReference>
<dbReference type="PANTHER" id="PTHR12320:SF84">
    <property type="entry name" value="PROTEIN PHOSPHATASE"/>
    <property type="match status" value="1"/>
</dbReference>
<feature type="domain" description="PPM-type phosphatase" evidence="3">
    <location>
        <begin position="152"/>
        <end position="675"/>
    </location>
</feature>
<name>A0A0C9SXZ4_PLICR</name>
<feature type="region of interest" description="Disordered" evidence="2">
    <location>
        <begin position="565"/>
        <end position="617"/>
    </location>
</feature>
<dbReference type="EC" id="3.1.3.16" evidence="1"/>
<comment type="catalytic activity">
    <reaction evidence="1">
        <text>O-phospho-L-threonyl-[protein] + H2O = L-threonyl-[protein] + phosphate</text>
        <dbReference type="Rhea" id="RHEA:47004"/>
        <dbReference type="Rhea" id="RHEA-COMP:11060"/>
        <dbReference type="Rhea" id="RHEA-COMP:11605"/>
        <dbReference type="ChEBI" id="CHEBI:15377"/>
        <dbReference type="ChEBI" id="CHEBI:30013"/>
        <dbReference type="ChEBI" id="CHEBI:43474"/>
        <dbReference type="ChEBI" id="CHEBI:61977"/>
        <dbReference type="EC" id="3.1.3.16"/>
    </reaction>
</comment>
<keyword evidence="5" id="KW-1185">Reference proteome</keyword>
<feature type="compositionally biased region" description="Low complexity" evidence="2">
    <location>
        <begin position="83"/>
        <end position="94"/>
    </location>
</feature>
<sequence>MSGPGPMKSLPKRLYAKLPATAPTRVRSRSLYSSSLAFFDSPPPPPPPPTSRPGNPHIVSTHRLPVDGAENPHQHHSNPPPYSLALTPSHSLPSSPLPPGSSYHGQPIFFPYPPTTALLYSAPPKHAHRAHAKHPLLRFQLDVGAYGIPKRRAHASGTQQSDGPMDLAVQVGEDAYFVRDNAMGVADGVGGWARSSRHDTSTPAPSPSALFARRLMHYCSAEVAAASQPPEPAPAPTPPKYRWGYYGPYAEEAEEMEDEDAELKEGLDVLMILEHAYERTLKAHVSQSTPDAMAGPSYGKPKSSHVQSNPSNVEASSSNAHPSVQASSAQSPPRSKTPTSAHSSPVLSSASSQSPVSPQFPIPPPAHSQIPPPSRLRTPTPPRSTPPPARSRTPPPARSHFLSPAPVRTPEPLMQGSSTALVAVLDYAPSSANDVADGSAFPLFSLHPSPPSTEPQDAAEATPDSKTDAAPTGGAVLRIAHVGDCMGMLVRGEEIVWRSDEMWWGFNAPLQLGPASPTVPADATVLTLPVRADDILVLASDGLSDNLWDEDVLDEVVRFRRAFLSSPSSSHPPQSSHPTSESQSQSSASQSDSQPQSQPSQTQPQTQPPSTPQPRAGTIGRRAVAAMLSEALCSRARRVSEQPTDEIPFARRAREHGKAFRGGKNDDISVIVAVISPAADGLAHSRAS</sequence>
<keyword evidence="1" id="KW-0464">Manganese</keyword>
<dbReference type="SUPFAM" id="SSF81606">
    <property type="entry name" value="PP2C-like"/>
    <property type="match status" value="1"/>
</dbReference>
<organism evidence="4 5">
    <name type="scientific">Plicaturopsis crispa FD-325 SS-3</name>
    <dbReference type="NCBI Taxonomy" id="944288"/>
    <lineage>
        <taxon>Eukaryota</taxon>
        <taxon>Fungi</taxon>
        <taxon>Dikarya</taxon>
        <taxon>Basidiomycota</taxon>
        <taxon>Agaricomycotina</taxon>
        <taxon>Agaricomycetes</taxon>
        <taxon>Agaricomycetidae</taxon>
        <taxon>Amylocorticiales</taxon>
        <taxon>Amylocorticiaceae</taxon>
        <taxon>Plicatura</taxon>
        <taxon>Plicaturopsis crispa</taxon>
    </lineage>
</organism>
<dbReference type="OrthoDB" id="60843at2759"/>
<feature type="compositionally biased region" description="Low complexity" evidence="2">
    <location>
        <begin position="320"/>
        <end position="357"/>
    </location>
</feature>
<feature type="region of interest" description="Disordered" evidence="2">
    <location>
        <begin position="442"/>
        <end position="472"/>
    </location>
</feature>
<keyword evidence="1" id="KW-0378">Hydrolase</keyword>
<evidence type="ECO:0000256" key="2">
    <source>
        <dbReference type="SAM" id="MobiDB-lite"/>
    </source>
</evidence>
<dbReference type="GO" id="GO:0046872">
    <property type="term" value="F:metal ion binding"/>
    <property type="evidence" value="ECO:0007669"/>
    <property type="project" value="UniProtKB-UniRule"/>
</dbReference>
<keyword evidence="1" id="KW-0904">Protein phosphatase</keyword>
<protein>
    <recommendedName>
        <fullName evidence="1">Protein phosphatase</fullName>
        <ecNumber evidence="1">3.1.3.16</ecNumber>
    </recommendedName>
</protein>
<reference evidence="4 5" key="1">
    <citation type="submission" date="2014-06" db="EMBL/GenBank/DDBJ databases">
        <title>Evolutionary Origins and Diversification of the Mycorrhizal Mutualists.</title>
        <authorList>
            <consortium name="DOE Joint Genome Institute"/>
            <consortium name="Mycorrhizal Genomics Consortium"/>
            <person name="Kohler A."/>
            <person name="Kuo A."/>
            <person name="Nagy L.G."/>
            <person name="Floudas D."/>
            <person name="Copeland A."/>
            <person name="Barry K.W."/>
            <person name="Cichocki N."/>
            <person name="Veneault-Fourrey C."/>
            <person name="LaButti K."/>
            <person name="Lindquist E.A."/>
            <person name="Lipzen A."/>
            <person name="Lundell T."/>
            <person name="Morin E."/>
            <person name="Murat C."/>
            <person name="Riley R."/>
            <person name="Ohm R."/>
            <person name="Sun H."/>
            <person name="Tunlid A."/>
            <person name="Henrissat B."/>
            <person name="Grigoriev I.V."/>
            <person name="Hibbett D.S."/>
            <person name="Martin F."/>
        </authorList>
    </citation>
    <scope>NUCLEOTIDE SEQUENCE [LARGE SCALE GENOMIC DNA]</scope>
    <source>
        <strain evidence="4 5">FD-325 SS-3</strain>
    </source>
</reference>
<feature type="region of interest" description="Disordered" evidence="2">
    <location>
        <begin position="287"/>
        <end position="413"/>
    </location>
</feature>
<dbReference type="SMART" id="SM00332">
    <property type="entry name" value="PP2Cc"/>
    <property type="match status" value="1"/>
</dbReference>
<dbReference type="PANTHER" id="PTHR12320">
    <property type="entry name" value="PROTEIN PHOSPHATASE 2C"/>
    <property type="match status" value="1"/>
</dbReference>
<feature type="compositionally biased region" description="Pro residues" evidence="2">
    <location>
        <begin position="41"/>
        <end position="51"/>
    </location>
</feature>
<dbReference type="PROSITE" id="PS51746">
    <property type="entry name" value="PPM_2"/>
    <property type="match status" value="1"/>
</dbReference>
<dbReference type="Proteomes" id="UP000053263">
    <property type="component" value="Unassembled WGS sequence"/>
</dbReference>
<dbReference type="GO" id="GO:0004722">
    <property type="term" value="F:protein serine/threonine phosphatase activity"/>
    <property type="evidence" value="ECO:0007669"/>
    <property type="project" value="UniProtKB-EC"/>
</dbReference>
<comment type="catalytic activity">
    <reaction evidence="1">
        <text>O-phospho-L-seryl-[protein] + H2O = L-seryl-[protein] + phosphate</text>
        <dbReference type="Rhea" id="RHEA:20629"/>
        <dbReference type="Rhea" id="RHEA-COMP:9863"/>
        <dbReference type="Rhea" id="RHEA-COMP:11604"/>
        <dbReference type="ChEBI" id="CHEBI:15377"/>
        <dbReference type="ChEBI" id="CHEBI:29999"/>
        <dbReference type="ChEBI" id="CHEBI:43474"/>
        <dbReference type="ChEBI" id="CHEBI:83421"/>
        <dbReference type="EC" id="3.1.3.16"/>
    </reaction>
</comment>
<keyword evidence="1" id="KW-0460">Magnesium</keyword>
<dbReference type="InterPro" id="IPR036457">
    <property type="entry name" value="PPM-type-like_dom_sf"/>
</dbReference>
<evidence type="ECO:0000313" key="5">
    <source>
        <dbReference type="Proteomes" id="UP000053263"/>
    </source>
</evidence>
<comment type="similarity">
    <text evidence="1">Belongs to the PP2C family.</text>
</comment>
<proteinExistence type="inferred from homology"/>
<feature type="region of interest" description="Disordered" evidence="2">
    <location>
        <begin position="1"/>
        <end position="100"/>
    </location>
</feature>
<dbReference type="AlphaFoldDB" id="A0A0C9SXZ4"/>
<gene>
    <name evidence="4" type="ORF">PLICRDRAFT_57238</name>
</gene>
<feature type="compositionally biased region" description="Pro residues" evidence="2">
    <location>
        <begin position="358"/>
        <end position="397"/>
    </location>
</feature>
<evidence type="ECO:0000313" key="4">
    <source>
        <dbReference type="EMBL" id="KII84710.1"/>
    </source>
</evidence>
<feature type="compositionally biased region" description="Polar residues" evidence="2">
    <location>
        <begin position="304"/>
        <end position="319"/>
    </location>
</feature>
<keyword evidence="1" id="KW-0479">Metal-binding</keyword>
<dbReference type="InterPro" id="IPR001932">
    <property type="entry name" value="PPM-type_phosphatase-like_dom"/>
</dbReference>
<dbReference type="EMBL" id="KN832569">
    <property type="protein sequence ID" value="KII84710.1"/>
    <property type="molecule type" value="Genomic_DNA"/>
</dbReference>
<dbReference type="HOGENOM" id="CLU_428267_0_0_1"/>
<dbReference type="Gene3D" id="3.60.40.10">
    <property type="entry name" value="PPM-type phosphatase domain"/>
    <property type="match status" value="1"/>
</dbReference>
<comment type="cofactor">
    <cofactor evidence="1">
        <name>Mg(2+)</name>
        <dbReference type="ChEBI" id="CHEBI:18420"/>
    </cofactor>
</comment>
<feature type="compositionally biased region" description="Low complexity" evidence="2">
    <location>
        <begin position="565"/>
        <end position="605"/>
    </location>
</feature>
<evidence type="ECO:0000256" key="1">
    <source>
        <dbReference type="RuleBase" id="RU366020"/>
    </source>
</evidence>